<dbReference type="Gene3D" id="3.40.390.10">
    <property type="entry name" value="Collagenase (Catalytic Domain)"/>
    <property type="match status" value="1"/>
</dbReference>
<dbReference type="AlphaFoldDB" id="A0AAE0D1U5"/>
<gene>
    <name evidence="2" type="ORF">CKAH01_07319</name>
</gene>
<feature type="signal peptide" evidence="1">
    <location>
        <begin position="1"/>
        <end position="19"/>
    </location>
</feature>
<accession>A0AAE0D1U5</accession>
<evidence type="ECO:0000313" key="3">
    <source>
        <dbReference type="Proteomes" id="UP001281614"/>
    </source>
</evidence>
<evidence type="ECO:0000313" key="2">
    <source>
        <dbReference type="EMBL" id="KAK2739369.1"/>
    </source>
</evidence>
<dbReference type="GO" id="GO:0008237">
    <property type="term" value="F:metallopeptidase activity"/>
    <property type="evidence" value="ECO:0007669"/>
    <property type="project" value="InterPro"/>
</dbReference>
<sequence>MRNCTVLFLFHFFAATSCAVLHSQLLQTRFRSRTSLAIVAGAEAEGNPFLCNAAQAAFIQNGIKWMNYYAESASQFLLKDDARKTAAVVGWFGYSNQDLVPDMRLNVFDPIHALGSRATTYVPSLQERDGIVSIGCGTSESSRICRTEPQTIAYARTKDNTVVICPVAFSNNGYYGTDAGEQAAQSEWTSNRVAQPSAGLALLHEMTHLPGVVGGFEHWTSAPQDGSYDYFYPPSKCITLSDIAKLNNAQNYAFFALDITANRQYAIREIDEDAPNKGQDAIWWLREGAGGRRESP</sequence>
<name>A0AAE0D1U5_COLKA</name>
<organism evidence="2 3">
    <name type="scientific">Colletotrichum kahawae</name>
    <name type="common">Coffee berry disease fungus</name>
    <dbReference type="NCBI Taxonomy" id="34407"/>
    <lineage>
        <taxon>Eukaryota</taxon>
        <taxon>Fungi</taxon>
        <taxon>Dikarya</taxon>
        <taxon>Ascomycota</taxon>
        <taxon>Pezizomycotina</taxon>
        <taxon>Sordariomycetes</taxon>
        <taxon>Hypocreomycetidae</taxon>
        <taxon>Glomerellales</taxon>
        <taxon>Glomerellaceae</taxon>
        <taxon>Colletotrichum</taxon>
        <taxon>Colletotrichum gloeosporioides species complex</taxon>
    </lineage>
</organism>
<dbReference type="Proteomes" id="UP001281614">
    <property type="component" value="Unassembled WGS sequence"/>
</dbReference>
<reference evidence="2" key="1">
    <citation type="submission" date="2023-02" db="EMBL/GenBank/DDBJ databases">
        <title>Colletotrichum kahawae CIFC_Que2 genome sequencing and assembly.</title>
        <authorList>
            <person name="Baroncelli R."/>
        </authorList>
    </citation>
    <scope>NUCLEOTIDE SEQUENCE</scope>
    <source>
        <strain evidence="2">CIFC_Que2</strain>
    </source>
</reference>
<dbReference type="PROSITE" id="PS51257">
    <property type="entry name" value="PROKAR_LIPOPROTEIN"/>
    <property type="match status" value="1"/>
</dbReference>
<evidence type="ECO:0008006" key="4">
    <source>
        <dbReference type="Google" id="ProtNLM"/>
    </source>
</evidence>
<dbReference type="InterPro" id="IPR024079">
    <property type="entry name" value="MetalloPept_cat_dom_sf"/>
</dbReference>
<protein>
    <recommendedName>
        <fullName evidence="4">Lysine-specific metallo-endopeptidase domain-containing protein</fullName>
    </recommendedName>
</protein>
<comment type="caution">
    <text evidence="2">The sequence shown here is derived from an EMBL/GenBank/DDBJ whole genome shotgun (WGS) entry which is preliminary data.</text>
</comment>
<dbReference type="EMBL" id="VYYT01000367">
    <property type="protein sequence ID" value="KAK2739369.1"/>
    <property type="molecule type" value="Genomic_DNA"/>
</dbReference>
<dbReference type="SUPFAM" id="SSF55486">
    <property type="entry name" value="Metalloproteases ('zincins'), catalytic domain"/>
    <property type="match status" value="1"/>
</dbReference>
<keyword evidence="3" id="KW-1185">Reference proteome</keyword>
<feature type="chain" id="PRO_5042200962" description="Lysine-specific metallo-endopeptidase domain-containing protein" evidence="1">
    <location>
        <begin position="20"/>
        <end position="296"/>
    </location>
</feature>
<evidence type="ECO:0000256" key="1">
    <source>
        <dbReference type="SAM" id="SignalP"/>
    </source>
</evidence>
<keyword evidence="1" id="KW-0732">Signal</keyword>
<proteinExistence type="predicted"/>